<proteinExistence type="predicted"/>
<evidence type="ECO:0000256" key="6">
    <source>
        <dbReference type="ARBA" id="ARBA00022741"/>
    </source>
</evidence>
<evidence type="ECO:0000256" key="2">
    <source>
        <dbReference type="ARBA" id="ARBA00012513"/>
    </source>
</evidence>
<evidence type="ECO:0000256" key="7">
    <source>
        <dbReference type="ARBA" id="ARBA00022777"/>
    </source>
</evidence>
<protein>
    <recommendedName>
        <fullName evidence="3">Serine/threonine-protein kinase 1</fullName>
        <ecNumber evidence="2">2.7.11.1</ecNumber>
    </recommendedName>
</protein>
<dbReference type="GO" id="GO:0030430">
    <property type="term" value="C:host cell cytoplasm"/>
    <property type="evidence" value="ECO:0007669"/>
    <property type="project" value="UniProtKB-SubCell"/>
</dbReference>
<keyword evidence="7" id="KW-0418">Kinase</keyword>
<evidence type="ECO:0000256" key="3">
    <source>
        <dbReference type="ARBA" id="ARBA00016885"/>
    </source>
</evidence>
<dbReference type="SMART" id="SM00220">
    <property type="entry name" value="S_TKc"/>
    <property type="match status" value="1"/>
</dbReference>
<keyword evidence="5" id="KW-0808">Transferase</keyword>
<dbReference type="InterPro" id="IPR011009">
    <property type="entry name" value="Kinase-like_dom_sf"/>
</dbReference>
<accession>A0A1I8HX05</accession>
<evidence type="ECO:0000256" key="11">
    <source>
        <dbReference type="ARBA" id="ARBA00048679"/>
    </source>
</evidence>
<evidence type="ECO:0000256" key="4">
    <source>
        <dbReference type="ARBA" id="ARBA00022527"/>
    </source>
</evidence>
<evidence type="ECO:0000256" key="9">
    <source>
        <dbReference type="ARBA" id="ARBA00023200"/>
    </source>
</evidence>
<dbReference type="InterPro" id="IPR008271">
    <property type="entry name" value="Ser/Thr_kinase_AS"/>
</dbReference>
<dbReference type="AlphaFoldDB" id="A0A1I8HX05"/>
<comment type="catalytic activity">
    <reaction evidence="10">
        <text>L-threonyl-[protein] + ATP = O-phospho-L-threonyl-[protein] + ADP + H(+)</text>
        <dbReference type="Rhea" id="RHEA:46608"/>
        <dbReference type="Rhea" id="RHEA-COMP:11060"/>
        <dbReference type="Rhea" id="RHEA-COMP:11605"/>
        <dbReference type="ChEBI" id="CHEBI:15378"/>
        <dbReference type="ChEBI" id="CHEBI:30013"/>
        <dbReference type="ChEBI" id="CHEBI:30616"/>
        <dbReference type="ChEBI" id="CHEBI:61977"/>
        <dbReference type="ChEBI" id="CHEBI:456216"/>
        <dbReference type="EC" id="2.7.11.1"/>
    </reaction>
</comment>
<evidence type="ECO:0000256" key="10">
    <source>
        <dbReference type="ARBA" id="ARBA00047899"/>
    </source>
</evidence>
<keyword evidence="6" id="KW-0547">Nucleotide-binding</keyword>
<name>A0A1I8HX05_9PLAT</name>
<dbReference type="PANTHER" id="PTHR22984">
    <property type="entry name" value="SERINE/THREONINE-PROTEIN KINASE PIM"/>
    <property type="match status" value="1"/>
</dbReference>
<dbReference type="GO" id="GO:0005737">
    <property type="term" value="C:cytoplasm"/>
    <property type="evidence" value="ECO:0007669"/>
    <property type="project" value="TreeGrafter"/>
</dbReference>
<dbReference type="PROSITE" id="PS50011">
    <property type="entry name" value="PROTEIN_KINASE_DOM"/>
    <property type="match status" value="1"/>
</dbReference>
<sequence>MSVHSWYELPNGHRIPLEFLLLHKCRHISGIVRPISFHEGPTEWAIVMPKIEKGMDLFDFISRRRFLPEFEARNFIKQLIETLLACHEAGVLHRDIKDENLLVDLADNRLQLIDFGSGAILKEEQYTDFDGEARCAICLSNYHHLYCDQGLLK</sequence>
<feature type="domain" description="Protein kinase" evidence="12">
    <location>
        <begin position="1"/>
        <end position="153"/>
    </location>
</feature>
<dbReference type="EC" id="2.7.11.1" evidence="2"/>
<keyword evidence="9" id="KW-1035">Host cytoplasm</keyword>
<dbReference type="Proteomes" id="UP000095280">
    <property type="component" value="Unplaced"/>
</dbReference>
<keyword evidence="4" id="KW-0723">Serine/threonine-protein kinase</keyword>
<evidence type="ECO:0000256" key="5">
    <source>
        <dbReference type="ARBA" id="ARBA00022679"/>
    </source>
</evidence>
<dbReference type="Gene3D" id="1.10.510.10">
    <property type="entry name" value="Transferase(Phosphotransferase) domain 1"/>
    <property type="match status" value="1"/>
</dbReference>
<dbReference type="GO" id="GO:0005524">
    <property type="term" value="F:ATP binding"/>
    <property type="evidence" value="ECO:0007669"/>
    <property type="project" value="UniProtKB-KW"/>
</dbReference>
<comment type="catalytic activity">
    <reaction evidence="11">
        <text>L-seryl-[protein] + ATP = O-phospho-L-seryl-[protein] + ADP + H(+)</text>
        <dbReference type="Rhea" id="RHEA:17989"/>
        <dbReference type="Rhea" id="RHEA-COMP:9863"/>
        <dbReference type="Rhea" id="RHEA-COMP:11604"/>
        <dbReference type="ChEBI" id="CHEBI:15378"/>
        <dbReference type="ChEBI" id="CHEBI:29999"/>
        <dbReference type="ChEBI" id="CHEBI:30616"/>
        <dbReference type="ChEBI" id="CHEBI:83421"/>
        <dbReference type="ChEBI" id="CHEBI:456216"/>
        <dbReference type="EC" id="2.7.11.1"/>
    </reaction>
</comment>
<evidence type="ECO:0000313" key="14">
    <source>
        <dbReference type="WBParaSite" id="maker-uti_cns_0008509-snap-gene-0.17-mRNA-1"/>
    </source>
</evidence>
<dbReference type="WBParaSite" id="maker-uti_cns_0008509-snap-gene-0.17-mRNA-1">
    <property type="protein sequence ID" value="maker-uti_cns_0008509-snap-gene-0.17-mRNA-1"/>
    <property type="gene ID" value="maker-uti_cns_0008509-snap-gene-0.17"/>
</dbReference>
<dbReference type="PANTHER" id="PTHR22984:SF25">
    <property type="entry name" value="PROTEIN KINASE DOMAIN-CONTAINING PROTEIN"/>
    <property type="match status" value="1"/>
</dbReference>
<evidence type="ECO:0000256" key="8">
    <source>
        <dbReference type="ARBA" id="ARBA00022840"/>
    </source>
</evidence>
<dbReference type="InterPro" id="IPR000719">
    <property type="entry name" value="Prot_kinase_dom"/>
</dbReference>
<evidence type="ECO:0000259" key="12">
    <source>
        <dbReference type="PROSITE" id="PS50011"/>
    </source>
</evidence>
<dbReference type="InterPro" id="IPR051138">
    <property type="entry name" value="PIM_Ser/Thr_kinase"/>
</dbReference>
<keyword evidence="13" id="KW-1185">Reference proteome</keyword>
<dbReference type="GO" id="GO:0004674">
    <property type="term" value="F:protein serine/threonine kinase activity"/>
    <property type="evidence" value="ECO:0007669"/>
    <property type="project" value="UniProtKB-KW"/>
</dbReference>
<dbReference type="SUPFAM" id="SSF56112">
    <property type="entry name" value="Protein kinase-like (PK-like)"/>
    <property type="match status" value="1"/>
</dbReference>
<dbReference type="Pfam" id="PF00069">
    <property type="entry name" value="Pkinase"/>
    <property type="match status" value="1"/>
</dbReference>
<evidence type="ECO:0000313" key="13">
    <source>
        <dbReference type="Proteomes" id="UP000095280"/>
    </source>
</evidence>
<reference evidence="14" key="1">
    <citation type="submission" date="2016-11" db="UniProtKB">
        <authorList>
            <consortium name="WormBaseParasite"/>
        </authorList>
    </citation>
    <scope>IDENTIFICATION</scope>
</reference>
<organism evidence="13 14">
    <name type="scientific">Macrostomum lignano</name>
    <dbReference type="NCBI Taxonomy" id="282301"/>
    <lineage>
        <taxon>Eukaryota</taxon>
        <taxon>Metazoa</taxon>
        <taxon>Spiralia</taxon>
        <taxon>Lophotrochozoa</taxon>
        <taxon>Platyhelminthes</taxon>
        <taxon>Rhabditophora</taxon>
        <taxon>Macrostomorpha</taxon>
        <taxon>Macrostomida</taxon>
        <taxon>Macrostomidae</taxon>
        <taxon>Macrostomum</taxon>
    </lineage>
</organism>
<comment type="subcellular location">
    <subcellularLocation>
        <location evidence="1">Host cytoplasm</location>
    </subcellularLocation>
</comment>
<evidence type="ECO:0000256" key="1">
    <source>
        <dbReference type="ARBA" id="ARBA00004192"/>
    </source>
</evidence>
<dbReference type="PROSITE" id="PS00108">
    <property type="entry name" value="PROTEIN_KINASE_ST"/>
    <property type="match status" value="1"/>
</dbReference>
<keyword evidence="8" id="KW-0067">ATP-binding</keyword>